<comment type="similarity">
    <text evidence="1 2">Belongs to the small heat shock protein (HSP20) family.</text>
</comment>
<protein>
    <submittedName>
        <fullName evidence="4">Hsp20/alpha crystallin family protein</fullName>
    </submittedName>
</protein>
<dbReference type="Proteomes" id="UP001597051">
    <property type="component" value="Unassembled WGS sequence"/>
</dbReference>
<dbReference type="PROSITE" id="PS01031">
    <property type="entry name" value="SHSP"/>
    <property type="match status" value="1"/>
</dbReference>
<dbReference type="InterPro" id="IPR008978">
    <property type="entry name" value="HSP20-like_chaperone"/>
</dbReference>
<comment type="caution">
    <text evidence="4">The sequence shown here is derived from an EMBL/GenBank/DDBJ whole genome shotgun (WGS) entry which is preliminary data.</text>
</comment>
<evidence type="ECO:0000259" key="3">
    <source>
        <dbReference type="PROSITE" id="PS01031"/>
    </source>
</evidence>
<feature type="domain" description="SHSP" evidence="3">
    <location>
        <begin position="31"/>
        <end position="144"/>
    </location>
</feature>
<evidence type="ECO:0000313" key="5">
    <source>
        <dbReference type="Proteomes" id="UP001597051"/>
    </source>
</evidence>
<dbReference type="SUPFAM" id="SSF49764">
    <property type="entry name" value="HSP20-like chaperones"/>
    <property type="match status" value="1"/>
</dbReference>
<organism evidence="4 5">
    <name type="scientific">Flavobacterium myungsuense</name>
    <dbReference type="NCBI Taxonomy" id="651823"/>
    <lineage>
        <taxon>Bacteria</taxon>
        <taxon>Pseudomonadati</taxon>
        <taxon>Bacteroidota</taxon>
        <taxon>Flavobacteriia</taxon>
        <taxon>Flavobacteriales</taxon>
        <taxon>Flavobacteriaceae</taxon>
        <taxon>Flavobacterium</taxon>
    </lineage>
</organism>
<dbReference type="InterPro" id="IPR031107">
    <property type="entry name" value="Small_HSP"/>
</dbReference>
<keyword evidence="5" id="KW-1185">Reference proteome</keyword>
<gene>
    <name evidence="4" type="ORF">ACFQ0S_03385</name>
</gene>
<dbReference type="CDD" id="cd06464">
    <property type="entry name" value="ACD_sHsps-like"/>
    <property type="match status" value="1"/>
</dbReference>
<accession>A0ABW3IZB6</accession>
<evidence type="ECO:0000313" key="4">
    <source>
        <dbReference type="EMBL" id="MFD0983512.1"/>
    </source>
</evidence>
<dbReference type="Pfam" id="PF00011">
    <property type="entry name" value="HSP20"/>
    <property type="match status" value="1"/>
</dbReference>
<evidence type="ECO:0000256" key="1">
    <source>
        <dbReference type="PROSITE-ProRule" id="PRU00285"/>
    </source>
</evidence>
<proteinExistence type="inferred from homology"/>
<sequence length="144" mass="16764">MTLIKSNGNLIPFGMDNFFDDDFFDNKWLEKKLKHTLPAVNIKETKKEFNIEFAAPGFMTKDFNIDLDDNVLTISAEKEREKNEENDNFTRKEFSYNSFSRSFTLPKTVNGEKIDAKYKDGILKLGIPKMEETKLLPKKEIKVV</sequence>
<dbReference type="PANTHER" id="PTHR11527">
    <property type="entry name" value="HEAT-SHOCK PROTEIN 20 FAMILY MEMBER"/>
    <property type="match status" value="1"/>
</dbReference>
<evidence type="ECO:0000256" key="2">
    <source>
        <dbReference type="RuleBase" id="RU003616"/>
    </source>
</evidence>
<dbReference type="Gene3D" id="2.60.40.790">
    <property type="match status" value="1"/>
</dbReference>
<dbReference type="EMBL" id="JBHTIZ010000010">
    <property type="protein sequence ID" value="MFD0983512.1"/>
    <property type="molecule type" value="Genomic_DNA"/>
</dbReference>
<dbReference type="InterPro" id="IPR002068">
    <property type="entry name" value="A-crystallin/Hsp20_dom"/>
</dbReference>
<dbReference type="RefSeq" id="WP_379753435.1">
    <property type="nucleotide sequence ID" value="NZ_JBHSYB010000008.1"/>
</dbReference>
<reference evidence="5" key="1">
    <citation type="journal article" date="2019" name="Int. J. Syst. Evol. Microbiol.">
        <title>The Global Catalogue of Microorganisms (GCM) 10K type strain sequencing project: providing services to taxonomists for standard genome sequencing and annotation.</title>
        <authorList>
            <consortium name="The Broad Institute Genomics Platform"/>
            <consortium name="The Broad Institute Genome Sequencing Center for Infectious Disease"/>
            <person name="Wu L."/>
            <person name="Ma J."/>
        </authorList>
    </citation>
    <scope>NUCLEOTIDE SEQUENCE [LARGE SCALE GENOMIC DNA]</scope>
    <source>
        <strain evidence="5">CECT 7649</strain>
    </source>
</reference>
<name>A0ABW3IZB6_9FLAO</name>